<accession>A0A5N7M9W6</accession>
<dbReference type="Pfam" id="PF04199">
    <property type="entry name" value="Cyclase"/>
    <property type="match status" value="1"/>
</dbReference>
<keyword evidence="2" id="KW-1185">Reference proteome</keyword>
<comment type="caution">
    <text evidence="1">The sequence shown here is derived from an EMBL/GenBank/DDBJ whole genome shotgun (WGS) entry which is preliminary data.</text>
</comment>
<protein>
    <submittedName>
        <fullName evidence="1">Cyclase family protein</fullName>
    </submittedName>
</protein>
<dbReference type="SUPFAM" id="SSF102198">
    <property type="entry name" value="Putative cyclase"/>
    <property type="match status" value="1"/>
</dbReference>
<dbReference type="Gene3D" id="3.50.30.50">
    <property type="entry name" value="Putative cyclase"/>
    <property type="match status" value="1"/>
</dbReference>
<sequence length="314" mass="34349">MTHDVTVDDIKRASRELSNWGRWGADDQIGTLNNVTPAHIVAAAGLIRSGKVFALGVPLSWPLQSTPQKRWNVIHTYMVDGADVHAGLSVGGIQYTDDAIHMPVQCSTHWDALCHILHDNVMYNGVPATAFGSRGPAKNGIENTVNKIVGRGVLLDVARYKNVDHLENGYAISNDELDDCAAAQGVTVGDGDFVIIRTGYQERFLARGNWDGHSYSEAPGVAFENCYWLKEKGVAAIASDTYCVEVRRYYNDGLKDPWHQVVIPSMGITMGEMFYLKELAEDCALDGVYEFFFCAPPLNLTGGTGSPINPQAIK</sequence>
<name>A0A5N7M9W6_9HYPH</name>
<dbReference type="InterPro" id="IPR037175">
    <property type="entry name" value="KFase_sf"/>
</dbReference>
<dbReference type="GO" id="GO:0004061">
    <property type="term" value="F:arylformamidase activity"/>
    <property type="evidence" value="ECO:0007669"/>
    <property type="project" value="InterPro"/>
</dbReference>
<evidence type="ECO:0000313" key="2">
    <source>
        <dbReference type="Proteomes" id="UP000403266"/>
    </source>
</evidence>
<dbReference type="RefSeq" id="WP_162002720.1">
    <property type="nucleotide sequence ID" value="NZ_VOSJ01000001.1"/>
</dbReference>
<dbReference type="PANTHER" id="PTHR34861:SF10">
    <property type="entry name" value="CYCLASE"/>
    <property type="match status" value="1"/>
</dbReference>
<dbReference type="AlphaFoldDB" id="A0A5N7M9W6"/>
<proteinExistence type="predicted"/>
<evidence type="ECO:0000313" key="1">
    <source>
        <dbReference type="EMBL" id="MPR23711.1"/>
    </source>
</evidence>
<dbReference type="EMBL" id="VOSK01000001">
    <property type="protein sequence ID" value="MPR23711.1"/>
    <property type="molecule type" value="Genomic_DNA"/>
</dbReference>
<gene>
    <name evidence="1" type="ORF">FS320_00355</name>
</gene>
<dbReference type="Proteomes" id="UP000403266">
    <property type="component" value="Unassembled WGS sequence"/>
</dbReference>
<dbReference type="InterPro" id="IPR007325">
    <property type="entry name" value="KFase/CYL"/>
</dbReference>
<dbReference type="GO" id="GO:0019441">
    <property type="term" value="P:L-tryptophan catabolic process to kynurenine"/>
    <property type="evidence" value="ECO:0007669"/>
    <property type="project" value="InterPro"/>
</dbReference>
<organism evidence="1 2">
    <name type="scientific">Microvirga tunisiensis</name>
    <dbReference type="NCBI Taxonomy" id="2108360"/>
    <lineage>
        <taxon>Bacteria</taxon>
        <taxon>Pseudomonadati</taxon>
        <taxon>Pseudomonadota</taxon>
        <taxon>Alphaproteobacteria</taxon>
        <taxon>Hyphomicrobiales</taxon>
        <taxon>Methylobacteriaceae</taxon>
        <taxon>Microvirga</taxon>
    </lineage>
</organism>
<reference evidence="1 2" key="1">
    <citation type="journal article" date="2019" name="Syst. Appl. Microbiol.">
        <title>Microvirga tunisiensis sp. nov., a root nodule symbiotic bacterium isolated from Lupinus micranthus and L. luteus grown in Northern Tunisia.</title>
        <authorList>
            <person name="Msaddak A."/>
            <person name="Rejili M."/>
            <person name="Duran D."/>
            <person name="Mars M."/>
            <person name="Palacios J.M."/>
            <person name="Ruiz-Argueso T."/>
            <person name="Rey L."/>
            <person name="Imperial J."/>
        </authorList>
    </citation>
    <scope>NUCLEOTIDE SEQUENCE [LARGE SCALE GENOMIC DNA]</scope>
    <source>
        <strain evidence="1 2">Lmie10</strain>
    </source>
</reference>
<dbReference type="PANTHER" id="PTHR34861">
    <property type="match status" value="1"/>
</dbReference>